<feature type="signal peptide" evidence="1">
    <location>
        <begin position="1"/>
        <end position="25"/>
    </location>
</feature>
<keyword evidence="1" id="KW-0732">Signal</keyword>
<proteinExistence type="predicted"/>
<sequence>MPPILRTAVAIAFMLASAIAASAPAQLDQAQTALFVQAFTRCDPSLLLQIKPALESAGYVFEAPQRLAKPIEKFRPAMVLKADVQDQFMLDDNDAANVPPVVGKDGTLLSYTALKYQPIMLANGITVAGLRVAAYNDTGKLFFIAFFNKRADAKQFNTLARLHSELGSVRDKTSLVCSRAR</sequence>
<accession>A0A1W1XZD8</accession>
<dbReference type="STRING" id="1121001.SAMN02745857_03769"/>
<evidence type="ECO:0000313" key="3">
    <source>
        <dbReference type="Proteomes" id="UP000192761"/>
    </source>
</evidence>
<dbReference type="OrthoDB" id="9842106at2"/>
<dbReference type="RefSeq" id="WP_139798979.1">
    <property type="nucleotide sequence ID" value="NZ_FWXD01000033.1"/>
</dbReference>
<dbReference type="AlphaFoldDB" id="A0A1W1XZD8"/>
<organism evidence="2 3">
    <name type="scientific">Andreprevotia lacus DSM 23236</name>
    <dbReference type="NCBI Taxonomy" id="1121001"/>
    <lineage>
        <taxon>Bacteria</taxon>
        <taxon>Pseudomonadati</taxon>
        <taxon>Pseudomonadota</taxon>
        <taxon>Betaproteobacteria</taxon>
        <taxon>Neisseriales</taxon>
        <taxon>Chitinibacteraceae</taxon>
        <taxon>Andreprevotia</taxon>
    </lineage>
</organism>
<dbReference type="EMBL" id="FWXD01000033">
    <property type="protein sequence ID" value="SMC29330.1"/>
    <property type="molecule type" value="Genomic_DNA"/>
</dbReference>
<gene>
    <name evidence="2" type="ORF">SAMN02745857_03769</name>
</gene>
<evidence type="ECO:0000313" key="2">
    <source>
        <dbReference type="EMBL" id="SMC29330.1"/>
    </source>
</evidence>
<evidence type="ECO:0000256" key="1">
    <source>
        <dbReference type="SAM" id="SignalP"/>
    </source>
</evidence>
<name>A0A1W1XZD8_9NEIS</name>
<keyword evidence="3" id="KW-1185">Reference proteome</keyword>
<dbReference type="Proteomes" id="UP000192761">
    <property type="component" value="Unassembled WGS sequence"/>
</dbReference>
<reference evidence="2 3" key="1">
    <citation type="submission" date="2017-04" db="EMBL/GenBank/DDBJ databases">
        <authorList>
            <person name="Afonso C.L."/>
            <person name="Miller P.J."/>
            <person name="Scott M.A."/>
            <person name="Spackman E."/>
            <person name="Goraichik I."/>
            <person name="Dimitrov K.M."/>
            <person name="Suarez D.L."/>
            <person name="Swayne D.E."/>
        </authorList>
    </citation>
    <scope>NUCLEOTIDE SEQUENCE [LARGE SCALE GENOMIC DNA]</scope>
    <source>
        <strain evidence="2 3">DSM 23236</strain>
    </source>
</reference>
<protein>
    <submittedName>
        <fullName evidence="2">Uncharacterized protein</fullName>
    </submittedName>
</protein>
<feature type="chain" id="PRO_5012867994" evidence="1">
    <location>
        <begin position="26"/>
        <end position="181"/>
    </location>
</feature>